<dbReference type="Proteomes" id="UP000095679">
    <property type="component" value="Unassembled WGS sequence"/>
</dbReference>
<protein>
    <recommendedName>
        <fullName evidence="5">Peptidase C39-like domain-containing protein</fullName>
    </recommendedName>
</protein>
<dbReference type="OrthoDB" id="370604at2"/>
<organism evidence="1 3">
    <name type="scientific">Anaerobutyricum hallii</name>
    <dbReference type="NCBI Taxonomy" id="39488"/>
    <lineage>
        <taxon>Bacteria</taxon>
        <taxon>Bacillati</taxon>
        <taxon>Bacillota</taxon>
        <taxon>Clostridia</taxon>
        <taxon>Lachnospirales</taxon>
        <taxon>Lachnospiraceae</taxon>
        <taxon>Anaerobutyricum</taxon>
    </lineage>
</organism>
<gene>
    <name evidence="2" type="ORF">ERS852450_03034</name>
    <name evidence="1" type="ORF">ERS852578_00429</name>
</gene>
<sequence length="237" mass="27574">MKQEKNIDYFQIEGTPGGNQEWCTDFWMYLGGCGALAACDLSICLARNYGLKKCYPGDALNLTRKEYVDFSMKMKPYIHPRVGGVTKLSMFTDGCGQYLKDCGYRAEFETLDGDKPYEEAEKFVKNAIERNLPVIYLMLRHRDKEFKDLNWHWFCITGYKTEKEEVQQRQIKNSCIHTASIQANEINKNKIKEGVNLEERVYLNYHTYGEALSVDFKRLWNTGMYKRGGMVALKNIK</sequence>
<dbReference type="EMBL" id="CYZL01000040">
    <property type="protein sequence ID" value="CUP08205.1"/>
    <property type="molecule type" value="Genomic_DNA"/>
</dbReference>
<evidence type="ECO:0000313" key="2">
    <source>
        <dbReference type="EMBL" id="CUP08205.1"/>
    </source>
</evidence>
<dbReference type="EMBL" id="CYYC01000003">
    <property type="protein sequence ID" value="CUM81598.1"/>
    <property type="molecule type" value="Genomic_DNA"/>
</dbReference>
<accession>A0A173RWV7</accession>
<dbReference type="RefSeq" id="WP_055182192.1">
    <property type="nucleotide sequence ID" value="NZ_BLYK01000121.1"/>
</dbReference>
<evidence type="ECO:0000313" key="1">
    <source>
        <dbReference type="EMBL" id="CUM81598.1"/>
    </source>
</evidence>
<proteinExistence type="predicted"/>
<name>A0A173RWV7_9FIRM</name>
<evidence type="ECO:0000313" key="3">
    <source>
        <dbReference type="Proteomes" id="UP000095390"/>
    </source>
</evidence>
<evidence type="ECO:0000313" key="4">
    <source>
        <dbReference type="Proteomes" id="UP000095679"/>
    </source>
</evidence>
<reference evidence="3 4" key="1">
    <citation type="submission" date="2015-09" db="EMBL/GenBank/DDBJ databases">
        <authorList>
            <consortium name="Pathogen Informatics"/>
        </authorList>
    </citation>
    <scope>NUCLEOTIDE SEQUENCE [LARGE SCALE GENOMIC DNA]</scope>
    <source>
        <strain evidence="2 4">2789STDY5834835</strain>
        <strain evidence="1 3">2789STDY5834966</strain>
    </source>
</reference>
<evidence type="ECO:0008006" key="5">
    <source>
        <dbReference type="Google" id="ProtNLM"/>
    </source>
</evidence>
<dbReference type="Proteomes" id="UP000095390">
    <property type="component" value="Unassembled WGS sequence"/>
</dbReference>
<dbReference type="AlphaFoldDB" id="A0A173RWV7"/>